<reference evidence="2" key="1">
    <citation type="journal article" date="2023" name="Int. J. Syst. Evol. Microbiol.">
        <title>&lt;i&gt;Shewanella septentrionalis&lt;/i&gt; sp. nov. and &lt;i&gt;Shewanella holmiensis&lt;/i&gt; sp. nov., isolated from Baltic Sea water and sediments.</title>
        <authorList>
            <person name="Martin-Rodriguez A.J."/>
            <person name="Thorell K."/>
            <person name="Joffre E."/>
            <person name="Jensie-Markopoulos S."/>
            <person name="Moore E.R.B."/>
            <person name="Sjoling A."/>
        </authorList>
    </citation>
    <scope>NUCLEOTIDE SEQUENCE</scope>
    <source>
        <strain evidence="2">SP1W3</strain>
    </source>
</reference>
<dbReference type="Gene3D" id="3.20.20.80">
    <property type="entry name" value="Glycosidases"/>
    <property type="match status" value="1"/>
</dbReference>
<gene>
    <name evidence="2" type="ORF">NE536_21370</name>
</gene>
<dbReference type="EMBL" id="JAMTCC010000062">
    <property type="protein sequence ID" value="MCT7947899.1"/>
    <property type="molecule type" value="Genomic_DNA"/>
</dbReference>
<organism evidence="2 3">
    <name type="scientific">Shewanella septentrionalis</name>
    <dbReference type="NCBI Taxonomy" id="2952223"/>
    <lineage>
        <taxon>Bacteria</taxon>
        <taxon>Pseudomonadati</taxon>
        <taxon>Pseudomonadota</taxon>
        <taxon>Gammaproteobacteria</taxon>
        <taxon>Alteromonadales</taxon>
        <taxon>Shewanellaceae</taxon>
        <taxon>Shewanella</taxon>
    </lineage>
</organism>
<feature type="signal peptide" evidence="1">
    <location>
        <begin position="1"/>
        <end position="17"/>
    </location>
</feature>
<dbReference type="RefSeq" id="WP_261273963.1">
    <property type="nucleotide sequence ID" value="NZ_JAMTCC010000062.1"/>
</dbReference>
<dbReference type="InterPro" id="IPR017853">
    <property type="entry name" value="GH"/>
</dbReference>
<keyword evidence="1" id="KW-0732">Signal</keyword>
<proteinExistence type="predicted"/>
<feature type="chain" id="PRO_5040741933" description="Glycoside hydrolase" evidence="1">
    <location>
        <begin position="18"/>
        <end position="365"/>
    </location>
</feature>
<evidence type="ECO:0000313" key="2">
    <source>
        <dbReference type="EMBL" id="MCT7947899.1"/>
    </source>
</evidence>
<evidence type="ECO:0008006" key="4">
    <source>
        <dbReference type="Google" id="ProtNLM"/>
    </source>
</evidence>
<dbReference type="SUPFAM" id="SSF51445">
    <property type="entry name" value="(Trans)glycosidases"/>
    <property type="match status" value="1"/>
</dbReference>
<keyword evidence="3" id="KW-1185">Reference proteome</keyword>
<accession>A0A9X3B288</accession>
<name>A0A9X3B288_9GAMM</name>
<evidence type="ECO:0000313" key="3">
    <source>
        <dbReference type="Proteomes" id="UP001155604"/>
    </source>
</evidence>
<comment type="caution">
    <text evidence="2">The sequence shown here is derived from an EMBL/GenBank/DDBJ whole genome shotgun (WGS) entry which is preliminary data.</text>
</comment>
<evidence type="ECO:0000256" key="1">
    <source>
        <dbReference type="SAM" id="SignalP"/>
    </source>
</evidence>
<sequence length="365" mass="41395">MFRWTILLSLFLSAASAASIQPELQPESQPERQLESQPASQPLQHFIYINHREENGENIRADKALRDPRFGGAQIVYTWRSLEPKLGEYDFSAIRADIAYLDSIGKKLWIQLQEKSFTPRVNVPAYLLDEPIYQGGVLKQSMLSAPERDPNKPVTDDEYGWSAKMWEPAVRARYQQLVRQLGQEFDGKITGINFSESSIEVGTENADGTTTFPSDFNPKDYIDAIGENMQVLAGSFQHSTAMVYLNFLPDEWLPWNDKGYMRGLFAQAKALNMGVGGPDLMPYRKGHMGQSYAFIKEYPAALVKGMAVQDGNLRQINPKTGKKNTVPDLLDFAQNYLGLDYIFWVEDEPYFTDEVLQQLPDIKAN</sequence>
<dbReference type="AlphaFoldDB" id="A0A9X3B288"/>
<dbReference type="Proteomes" id="UP001155604">
    <property type="component" value="Unassembled WGS sequence"/>
</dbReference>
<protein>
    <recommendedName>
        <fullName evidence="4">Glycoside hydrolase</fullName>
    </recommendedName>
</protein>